<dbReference type="AlphaFoldDB" id="A0A285ZRI9"/>
<dbReference type="EMBL" id="OCMT01000001">
    <property type="protein sequence ID" value="SOD12274.1"/>
    <property type="molecule type" value="Genomic_DNA"/>
</dbReference>
<dbReference type="Proteomes" id="UP000219281">
    <property type="component" value="Unassembled WGS sequence"/>
</dbReference>
<proteinExistence type="predicted"/>
<keyword evidence="2" id="KW-1185">Reference proteome</keyword>
<sequence>MQASTTQLFDFLYFLDNNEFYLIEIKRNDLGDYAPVSEKFQWLKISKLNHLSSRLTFRSMDSSQEIEERYFEEGFLKFNSDTGTFIEKYNSAQHLLVNRSSEQLPEELNKQISELLTAHA</sequence>
<gene>
    <name evidence="1" type="ORF">SAMN06297358_0582</name>
</gene>
<dbReference type="OrthoDB" id="997000at2"/>
<dbReference type="RefSeq" id="WP_097128463.1">
    <property type="nucleotide sequence ID" value="NZ_OCMT01000001.1"/>
</dbReference>
<evidence type="ECO:0000313" key="1">
    <source>
        <dbReference type="EMBL" id="SOD12274.1"/>
    </source>
</evidence>
<reference evidence="2" key="1">
    <citation type="submission" date="2017-09" db="EMBL/GenBank/DDBJ databases">
        <authorList>
            <person name="Varghese N."/>
            <person name="Submissions S."/>
        </authorList>
    </citation>
    <scope>NUCLEOTIDE SEQUENCE [LARGE SCALE GENOMIC DNA]</scope>
    <source>
        <strain evidence="2">CGMCC 1.12803</strain>
    </source>
</reference>
<name>A0A285ZRI9_9SPHI</name>
<evidence type="ECO:0000313" key="2">
    <source>
        <dbReference type="Proteomes" id="UP000219281"/>
    </source>
</evidence>
<organism evidence="1 2">
    <name type="scientific">Pedobacter xixiisoli</name>
    <dbReference type="NCBI Taxonomy" id="1476464"/>
    <lineage>
        <taxon>Bacteria</taxon>
        <taxon>Pseudomonadati</taxon>
        <taxon>Bacteroidota</taxon>
        <taxon>Sphingobacteriia</taxon>
        <taxon>Sphingobacteriales</taxon>
        <taxon>Sphingobacteriaceae</taxon>
        <taxon>Pedobacter</taxon>
    </lineage>
</organism>
<accession>A0A285ZRI9</accession>
<protein>
    <submittedName>
        <fullName evidence="1">Uncharacterized protein</fullName>
    </submittedName>
</protein>